<name>A0ABV0REK3_9TELE</name>
<evidence type="ECO:0000256" key="14">
    <source>
        <dbReference type="ARBA" id="ARBA00044961"/>
    </source>
</evidence>
<keyword evidence="17" id="KW-1185">Reference proteome</keyword>
<evidence type="ECO:0000256" key="4">
    <source>
        <dbReference type="ARBA" id="ARBA00022530"/>
    </source>
</evidence>
<dbReference type="PANTHER" id="PTHR11841">
    <property type="entry name" value="REELIN"/>
    <property type="match status" value="1"/>
</dbReference>
<comment type="similarity">
    <text evidence="12">Belongs to the reelin family.</text>
</comment>
<dbReference type="Proteomes" id="UP001434883">
    <property type="component" value="Unassembled WGS sequence"/>
</dbReference>
<evidence type="ECO:0000256" key="9">
    <source>
        <dbReference type="ARBA" id="ARBA00022833"/>
    </source>
</evidence>
<accession>A0ABV0REK3</accession>
<evidence type="ECO:0000256" key="7">
    <source>
        <dbReference type="ARBA" id="ARBA00022801"/>
    </source>
</evidence>
<evidence type="ECO:0000256" key="15">
    <source>
        <dbReference type="ARBA" id="ARBA00046064"/>
    </source>
</evidence>
<keyword evidence="8" id="KW-0720">Serine protease</keyword>
<evidence type="ECO:0000313" key="17">
    <source>
        <dbReference type="Proteomes" id="UP001434883"/>
    </source>
</evidence>
<keyword evidence="9" id="KW-0862">Zinc</keyword>
<comment type="function">
    <text evidence="15">Extracellular matrix serine protease secreted by pioneer neurons that plays a role in layering of neurons in the cerebral cortex and cerebellum by coordinating cell positioning during neurodevelopment. Regulates microtubule function in neurons and neuronal migration. Binding to the extracellular domains of lipoprotein receptors VLDLR and LRP8/APOER2 induces tyrosine phosphorylation of DAB1 and modulation of TAU phosphorylation. Affects migration of sympathetic preganglionic neurons in the spinal cord, where it seems to act as a barrier to neuronal migration. Enzymatic activity is important for the modulation of cell adhesion.</text>
</comment>
<keyword evidence="7" id="KW-0378">Hydrolase</keyword>
<feature type="non-terminal residue" evidence="16">
    <location>
        <position position="1"/>
    </location>
</feature>
<keyword evidence="10" id="KW-0106">Calcium</keyword>
<comment type="subunit">
    <text evidence="14">Oligomer of disulfide-linked homodimers.</text>
</comment>
<dbReference type="Pfam" id="PF21471">
    <property type="entry name" value="Reelin_subrepeat-B"/>
    <property type="match status" value="1"/>
</dbReference>
<dbReference type="InterPro" id="IPR034968">
    <property type="entry name" value="Reelin"/>
</dbReference>
<keyword evidence="4" id="KW-0272">Extracellular matrix</keyword>
<evidence type="ECO:0000256" key="2">
    <source>
        <dbReference type="ARBA" id="ARBA00022473"/>
    </source>
</evidence>
<evidence type="ECO:0000313" key="16">
    <source>
        <dbReference type="EMBL" id="MEQ2206583.1"/>
    </source>
</evidence>
<keyword evidence="6" id="KW-0479">Metal-binding</keyword>
<reference evidence="16 17" key="1">
    <citation type="submission" date="2021-06" db="EMBL/GenBank/DDBJ databases">
        <authorList>
            <person name="Palmer J.M."/>
        </authorList>
    </citation>
    <scope>NUCLEOTIDE SEQUENCE [LARGE SCALE GENOMIC DNA]</scope>
    <source>
        <strain evidence="16 17">XC_2019</strain>
        <tissue evidence="16">Muscle</tissue>
    </source>
</reference>
<organism evidence="16 17">
    <name type="scientific">Xenoophorus captivus</name>
    <dbReference type="NCBI Taxonomy" id="1517983"/>
    <lineage>
        <taxon>Eukaryota</taxon>
        <taxon>Metazoa</taxon>
        <taxon>Chordata</taxon>
        <taxon>Craniata</taxon>
        <taxon>Vertebrata</taxon>
        <taxon>Euteleostomi</taxon>
        <taxon>Actinopterygii</taxon>
        <taxon>Neopterygii</taxon>
        <taxon>Teleostei</taxon>
        <taxon>Neoteleostei</taxon>
        <taxon>Acanthomorphata</taxon>
        <taxon>Ovalentaria</taxon>
        <taxon>Atherinomorphae</taxon>
        <taxon>Cyprinodontiformes</taxon>
        <taxon>Goodeidae</taxon>
        <taxon>Xenoophorus</taxon>
    </lineage>
</organism>
<keyword evidence="5" id="KW-0645">Protease</keyword>
<protein>
    <recommendedName>
        <fullName evidence="13">Reelin</fullName>
    </recommendedName>
</protein>
<comment type="caution">
    <text evidence="16">The sequence shown here is derived from an EMBL/GenBank/DDBJ whole genome shotgun (WGS) entry which is preliminary data.</text>
</comment>
<gene>
    <name evidence="16" type="ORF">XENOCAPTIV_000220</name>
</gene>
<dbReference type="PANTHER" id="PTHR11841:SF1">
    <property type="entry name" value="REELIN"/>
    <property type="match status" value="1"/>
</dbReference>
<evidence type="ECO:0000256" key="5">
    <source>
        <dbReference type="ARBA" id="ARBA00022670"/>
    </source>
</evidence>
<evidence type="ECO:0000256" key="8">
    <source>
        <dbReference type="ARBA" id="ARBA00022825"/>
    </source>
</evidence>
<proteinExistence type="inferred from homology"/>
<keyword evidence="2" id="KW-0217">Developmental protein</keyword>
<keyword evidence="3" id="KW-0964">Secreted</keyword>
<dbReference type="InterPro" id="IPR049419">
    <property type="entry name" value="Reelin_subrepeat-B"/>
</dbReference>
<evidence type="ECO:0000256" key="12">
    <source>
        <dbReference type="ARBA" id="ARBA00023773"/>
    </source>
</evidence>
<evidence type="ECO:0000256" key="6">
    <source>
        <dbReference type="ARBA" id="ARBA00022723"/>
    </source>
</evidence>
<evidence type="ECO:0000256" key="10">
    <source>
        <dbReference type="ARBA" id="ARBA00022837"/>
    </source>
</evidence>
<evidence type="ECO:0000256" key="13">
    <source>
        <dbReference type="ARBA" id="ARBA00023900"/>
    </source>
</evidence>
<evidence type="ECO:0000256" key="3">
    <source>
        <dbReference type="ARBA" id="ARBA00022525"/>
    </source>
</evidence>
<dbReference type="EMBL" id="JAHRIN010043027">
    <property type="protein sequence ID" value="MEQ2206583.1"/>
    <property type="molecule type" value="Genomic_DNA"/>
</dbReference>
<evidence type="ECO:0000256" key="1">
    <source>
        <dbReference type="ARBA" id="ARBA00004498"/>
    </source>
</evidence>
<evidence type="ECO:0000256" key="11">
    <source>
        <dbReference type="ARBA" id="ARBA00022889"/>
    </source>
</evidence>
<dbReference type="Gene3D" id="2.60.120.260">
    <property type="entry name" value="Galactose-binding domain-like"/>
    <property type="match status" value="1"/>
</dbReference>
<comment type="subcellular location">
    <subcellularLocation>
        <location evidence="1">Secreted</location>
        <location evidence="1">Extracellular space</location>
        <location evidence="1">Extracellular matrix</location>
    </subcellularLocation>
</comment>
<keyword evidence="11" id="KW-0130">Cell adhesion</keyword>
<sequence>FVQFFLRLGCGKAAPDPRSQPVLLQFSVVVGGSASGWGPLEDDFSAIDGRSWLLHPGGTRMPNVGSLLQHVFSKTTVRYSIFSLQSCTRQLVTVDLNLTNAEFIQFYFMYGCMIPPSNRNQGVLLEYSLNGGINWHLLTEIFYDMYTKPG</sequence>